<comment type="caution">
    <text evidence="2">The sequence shown here is derived from an EMBL/GenBank/DDBJ whole genome shotgun (WGS) entry which is preliminary data.</text>
</comment>
<accession>A0ABR3VSI6</accession>
<evidence type="ECO:0000313" key="2">
    <source>
        <dbReference type="EMBL" id="KAL1844638.1"/>
    </source>
</evidence>
<name>A0ABR3VSI6_9PEZI</name>
<dbReference type="Proteomes" id="UP001586593">
    <property type="component" value="Unassembled WGS sequence"/>
</dbReference>
<organism evidence="2 3">
    <name type="scientific">Phialemonium thermophilum</name>
    <dbReference type="NCBI Taxonomy" id="223376"/>
    <lineage>
        <taxon>Eukaryota</taxon>
        <taxon>Fungi</taxon>
        <taxon>Dikarya</taxon>
        <taxon>Ascomycota</taxon>
        <taxon>Pezizomycotina</taxon>
        <taxon>Sordariomycetes</taxon>
        <taxon>Sordariomycetidae</taxon>
        <taxon>Cephalothecales</taxon>
        <taxon>Cephalothecaceae</taxon>
        <taxon>Phialemonium</taxon>
    </lineage>
</organism>
<evidence type="ECO:0000313" key="3">
    <source>
        <dbReference type="Proteomes" id="UP001586593"/>
    </source>
</evidence>
<feature type="compositionally biased region" description="Low complexity" evidence="1">
    <location>
        <begin position="68"/>
        <end position="119"/>
    </location>
</feature>
<reference evidence="2 3" key="1">
    <citation type="journal article" date="2024" name="Commun. Biol.">
        <title>Comparative genomic analysis of thermophilic fungi reveals convergent evolutionary adaptations and gene losses.</title>
        <authorList>
            <person name="Steindorff A.S."/>
            <person name="Aguilar-Pontes M.V."/>
            <person name="Robinson A.J."/>
            <person name="Andreopoulos B."/>
            <person name="LaButti K."/>
            <person name="Kuo A."/>
            <person name="Mondo S."/>
            <person name="Riley R."/>
            <person name="Otillar R."/>
            <person name="Haridas S."/>
            <person name="Lipzen A."/>
            <person name="Grimwood J."/>
            <person name="Schmutz J."/>
            <person name="Clum A."/>
            <person name="Reid I.D."/>
            <person name="Moisan M.C."/>
            <person name="Butler G."/>
            <person name="Nguyen T.T.M."/>
            <person name="Dewar K."/>
            <person name="Conant G."/>
            <person name="Drula E."/>
            <person name="Henrissat B."/>
            <person name="Hansel C."/>
            <person name="Singer S."/>
            <person name="Hutchinson M.I."/>
            <person name="de Vries R.P."/>
            <person name="Natvig D.O."/>
            <person name="Powell A.J."/>
            <person name="Tsang A."/>
            <person name="Grigoriev I.V."/>
        </authorList>
    </citation>
    <scope>NUCLEOTIDE SEQUENCE [LARGE SCALE GENOMIC DNA]</scope>
    <source>
        <strain evidence="2 3">ATCC 24622</strain>
    </source>
</reference>
<sequence>MFIADMSEEYKKYPMVTAMDLRARKERPRRVKMLMRDFIEGQARLAYSLSTLSAHWIAADARWGDEQTASTIPTTATSPSRSSSSRPASPSTSPRCATSSSSRRCCPGATCSSRTRSTPSRPPTPASCGTPRPSCSAPTTARPSPATSSPTTS</sequence>
<keyword evidence="3" id="KW-1185">Reference proteome</keyword>
<gene>
    <name evidence="2" type="ORF">VTK73DRAFT_2126</name>
</gene>
<proteinExistence type="predicted"/>
<evidence type="ECO:0000256" key="1">
    <source>
        <dbReference type="SAM" id="MobiDB-lite"/>
    </source>
</evidence>
<feature type="region of interest" description="Disordered" evidence="1">
    <location>
        <begin position="64"/>
        <end position="153"/>
    </location>
</feature>
<dbReference type="EMBL" id="JAZHXJ010001572">
    <property type="protein sequence ID" value="KAL1844638.1"/>
    <property type="molecule type" value="Genomic_DNA"/>
</dbReference>
<protein>
    <submittedName>
        <fullName evidence="2">Uncharacterized protein</fullName>
    </submittedName>
</protein>
<feature type="compositionally biased region" description="Low complexity" evidence="1">
    <location>
        <begin position="133"/>
        <end position="153"/>
    </location>
</feature>